<accession>A0ABR8JI30</accession>
<dbReference type="RefSeq" id="WP_190785456.1">
    <property type="nucleotide sequence ID" value="NZ_JACWZZ010000003.1"/>
</dbReference>
<evidence type="ECO:0000313" key="1">
    <source>
        <dbReference type="EMBL" id="MBD2716505.1"/>
    </source>
</evidence>
<dbReference type="EMBL" id="JACWZZ010000003">
    <property type="protein sequence ID" value="MBD2716505.1"/>
    <property type="molecule type" value="Genomic_DNA"/>
</dbReference>
<protein>
    <submittedName>
        <fullName evidence="1">Uncharacterized protein</fullName>
    </submittedName>
</protein>
<sequence>MFRLFSSKPKAAPAAQVDPLLAFVREIGLEVREATLRQPTFLPGLLLERGALVLDRSRLLYPGDILHEAGHLAVTPAAERPAVGGNVTEHHPEKEGEEMAVLAWSYAAAHHLGLPPAVVFHPDGYKGQSDWLISSFTGGRYIGLPLLVWMGLTTTAGFPRMERWLRT</sequence>
<evidence type="ECO:0000313" key="2">
    <source>
        <dbReference type="Proteomes" id="UP000642468"/>
    </source>
</evidence>
<reference evidence="1 2" key="1">
    <citation type="submission" date="2020-09" db="EMBL/GenBank/DDBJ databases">
        <authorList>
            <person name="Kim M.K."/>
        </authorList>
    </citation>
    <scope>NUCLEOTIDE SEQUENCE [LARGE SCALE GENOMIC DNA]</scope>
    <source>
        <strain evidence="1 2">BT646</strain>
    </source>
</reference>
<organism evidence="1 2">
    <name type="scientific">Hymenobacter duratus</name>
    <dbReference type="NCBI Taxonomy" id="2771356"/>
    <lineage>
        <taxon>Bacteria</taxon>
        <taxon>Pseudomonadati</taxon>
        <taxon>Bacteroidota</taxon>
        <taxon>Cytophagia</taxon>
        <taxon>Cytophagales</taxon>
        <taxon>Hymenobacteraceae</taxon>
        <taxon>Hymenobacter</taxon>
    </lineage>
</organism>
<name>A0ABR8JI30_9BACT</name>
<dbReference type="Proteomes" id="UP000642468">
    <property type="component" value="Unassembled WGS sequence"/>
</dbReference>
<proteinExistence type="predicted"/>
<gene>
    <name evidence="1" type="ORF">IC231_15780</name>
</gene>
<comment type="caution">
    <text evidence="1">The sequence shown here is derived from an EMBL/GenBank/DDBJ whole genome shotgun (WGS) entry which is preliminary data.</text>
</comment>
<keyword evidence="2" id="KW-1185">Reference proteome</keyword>